<dbReference type="AlphaFoldDB" id="A0A7K0KE69"/>
<dbReference type="InterPro" id="IPR003439">
    <property type="entry name" value="ABC_transporter-like_ATP-bd"/>
</dbReference>
<keyword evidence="1" id="KW-0813">Transport</keyword>
<organism evidence="6 7">
    <name type="scientific">Hallella mizrahii</name>
    <dbReference type="NCBI Taxonomy" id="2606637"/>
    <lineage>
        <taxon>Bacteria</taxon>
        <taxon>Pseudomonadati</taxon>
        <taxon>Bacteroidota</taxon>
        <taxon>Bacteroidia</taxon>
        <taxon>Bacteroidales</taxon>
        <taxon>Prevotellaceae</taxon>
        <taxon>Hallella</taxon>
    </lineage>
</organism>
<dbReference type="CDD" id="cd03260">
    <property type="entry name" value="ABC_PstB_phosphate_transporter"/>
    <property type="match status" value="1"/>
</dbReference>
<dbReference type="InterPro" id="IPR017871">
    <property type="entry name" value="ABC_transporter-like_CS"/>
</dbReference>
<dbReference type="Gene3D" id="3.40.50.300">
    <property type="entry name" value="P-loop containing nucleotide triphosphate hydrolases"/>
    <property type="match status" value="1"/>
</dbReference>
<dbReference type="Pfam" id="PF00005">
    <property type="entry name" value="ABC_tran"/>
    <property type="match status" value="1"/>
</dbReference>
<comment type="caution">
    <text evidence="6">The sequence shown here is derived from an EMBL/GenBank/DDBJ whole genome shotgun (WGS) entry which is preliminary data.</text>
</comment>
<keyword evidence="4 6" id="KW-0067">ATP-binding</keyword>
<proteinExistence type="predicted"/>
<dbReference type="PROSITE" id="PS50893">
    <property type="entry name" value="ABC_TRANSPORTER_2"/>
    <property type="match status" value="1"/>
</dbReference>
<sequence>MVFPDIDVFRNFATVKSETLMNAIASTLHHFGNGFLPFAFSSLNREEESFSVTNKFAHATGARLQARHLNVYINGAHILKDINVEIPRNKITCIIGPSGCGKSTLLRTFNRLNDNIEGLRMTGEVTFDGDNILKAGSSRLSELRRNIGLVPQRPCPLPMSIYDNVAYGCRIHGIHNRHQQNKIVRHYLRAVGLWDEVKDRLSSPASRLSGGQQQRLCLARSLAVEPTYLLADESTSALDPISSHKIEELFTELKVNNSIVMVTHTLSQALRIADHVIFMYMGKVVEEGDAEQVFRHPKNELTRKYLNGAFS</sequence>
<keyword evidence="2" id="KW-0592">Phosphate transport</keyword>
<dbReference type="GO" id="GO:0005524">
    <property type="term" value="F:ATP binding"/>
    <property type="evidence" value="ECO:0007669"/>
    <property type="project" value="UniProtKB-KW"/>
</dbReference>
<keyword evidence="7" id="KW-1185">Reference proteome</keyword>
<accession>A0A7K0KE69</accession>
<dbReference type="GO" id="GO:0016887">
    <property type="term" value="F:ATP hydrolysis activity"/>
    <property type="evidence" value="ECO:0007669"/>
    <property type="project" value="InterPro"/>
</dbReference>
<dbReference type="InterPro" id="IPR005670">
    <property type="entry name" value="PstB-like"/>
</dbReference>
<name>A0A7K0KE69_9BACT</name>
<evidence type="ECO:0000259" key="5">
    <source>
        <dbReference type="PROSITE" id="PS50893"/>
    </source>
</evidence>
<feature type="domain" description="ABC transporter" evidence="5">
    <location>
        <begin position="64"/>
        <end position="306"/>
    </location>
</feature>
<evidence type="ECO:0000256" key="3">
    <source>
        <dbReference type="ARBA" id="ARBA00022741"/>
    </source>
</evidence>
<keyword evidence="3" id="KW-0547">Nucleotide-binding</keyword>
<dbReference type="PROSITE" id="PS00211">
    <property type="entry name" value="ABC_TRANSPORTER_1"/>
    <property type="match status" value="1"/>
</dbReference>
<evidence type="ECO:0000256" key="1">
    <source>
        <dbReference type="ARBA" id="ARBA00022448"/>
    </source>
</evidence>
<dbReference type="GO" id="GO:0005315">
    <property type="term" value="F:phosphate transmembrane transporter activity"/>
    <property type="evidence" value="ECO:0007669"/>
    <property type="project" value="InterPro"/>
</dbReference>
<dbReference type="SUPFAM" id="SSF52540">
    <property type="entry name" value="P-loop containing nucleoside triphosphate hydrolases"/>
    <property type="match status" value="1"/>
</dbReference>
<dbReference type="PANTHER" id="PTHR43423">
    <property type="entry name" value="ABC TRANSPORTER I FAMILY MEMBER 17"/>
    <property type="match status" value="1"/>
</dbReference>
<evidence type="ECO:0000256" key="4">
    <source>
        <dbReference type="ARBA" id="ARBA00022840"/>
    </source>
</evidence>
<evidence type="ECO:0000313" key="7">
    <source>
        <dbReference type="Proteomes" id="UP000438914"/>
    </source>
</evidence>
<dbReference type="Proteomes" id="UP000438914">
    <property type="component" value="Unassembled WGS sequence"/>
</dbReference>
<dbReference type="InterPro" id="IPR003593">
    <property type="entry name" value="AAA+_ATPase"/>
</dbReference>
<reference evidence="6 7" key="1">
    <citation type="submission" date="2019-08" db="EMBL/GenBank/DDBJ databases">
        <title>In-depth cultivation of the pig gut microbiome towards novel bacterial diversity and tailored functional studies.</title>
        <authorList>
            <person name="Wylensek D."/>
            <person name="Hitch T.C.A."/>
            <person name="Clavel T."/>
        </authorList>
    </citation>
    <scope>NUCLEOTIDE SEQUENCE [LARGE SCALE GENOMIC DNA]</scope>
    <source>
        <strain evidence="6 7">LKV-178-WT-2A</strain>
    </source>
</reference>
<dbReference type="GO" id="GO:0016020">
    <property type="term" value="C:membrane"/>
    <property type="evidence" value="ECO:0007669"/>
    <property type="project" value="InterPro"/>
</dbReference>
<dbReference type="EMBL" id="VUNG01000005">
    <property type="protein sequence ID" value="MST83775.1"/>
    <property type="molecule type" value="Genomic_DNA"/>
</dbReference>
<dbReference type="SMART" id="SM00382">
    <property type="entry name" value="AAA"/>
    <property type="match status" value="1"/>
</dbReference>
<dbReference type="GO" id="GO:0035435">
    <property type="term" value="P:phosphate ion transmembrane transport"/>
    <property type="evidence" value="ECO:0007669"/>
    <property type="project" value="InterPro"/>
</dbReference>
<dbReference type="InterPro" id="IPR027417">
    <property type="entry name" value="P-loop_NTPase"/>
</dbReference>
<dbReference type="PANTHER" id="PTHR43423:SF1">
    <property type="entry name" value="ABC TRANSPORTER I FAMILY MEMBER 17"/>
    <property type="match status" value="1"/>
</dbReference>
<protein>
    <submittedName>
        <fullName evidence="6">Phosphate ABC transporter ATP-binding protein</fullName>
    </submittedName>
</protein>
<evidence type="ECO:0000313" key="6">
    <source>
        <dbReference type="EMBL" id="MST83775.1"/>
    </source>
</evidence>
<gene>
    <name evidence="6" type="ORF">FYJ73_03645</name>
</gene>
<evidence type="ECO:0000256" key="2">
    <source>
        <dbReference type="ARBA" id="ARBA00022592"/>
    </source>
</evidence>